<dbReference type="AlphaFoldDB" id="A0ABD6A8N1"/>
<evidence type="ECO:0000313" key="2">
    <source>
        <dbReference type="EMBL" id="MFC7316348.1"/>
    </source>
</evidence>
<dbReference type="Pfam" id="PF01966">
    <property type="entry name" value="HD"/>
    <property type="match status" value="1"/>
</dbReference>
<protein>
    <submittedName>
        <fullName evidence="2">HD domain-containing protein</fullName>
    </submittedName>
</protein>
<comment type="caution">
    <text evidence="2">The sequence shown here is derived from an EMBL/GenBank/DDBJ whole genome shotgun (WGS) entry which is preliminary data.</text>
</comment>
<dbReference type="RefSeq" id="WP_276304394.1">
    <property type="nucleotide sequence ID" value="NZ_CP119992.1"/>
</dbReference>
<reference evidence="2 3" key="1">
    <citation type="journal article" date="2019" name="Int. J. Syst. Evol. Microbiol.">
        <title>The Global Catalogue of Microorganisms (GCM) 10K type strain sequencing project: providing services to taxonomists for standard genome sequencing and annotation.</title>
        <authorList>
            <consortium name="The Broad Institute Genomics Platform"/>
            <consortium name="The Broad Institute Genome Sequencing Center for Infectious Disease"/>
            <person name="Wu L."/>
            <person name="Ma J."/>
        </authorList>
    </citation>
    <scope>NUCLEOTIDE SEQUENCE [LARGE SCALE GENOMIC DNA]</scope>
    <source>
        <strain evidence="2 3">PSR21</strain>
    </source>
</reference>
<accession>A0ABD6A8N1</accession>
<name>A0ABD6A8N1_9EURY</name>
<dbReference type="InterPro" id="IPR003607">
    <property type="entry name" value="HD/PDEase_dom"/>
</dbReference>
<keyword evidence="3" id="KW-1185">Reference proteome</keyword>
<evidence type="ECO:0000259" key="1">
    <source>
        <dbReference type="Pfam" id="PF01966"/>
    </source>
</evidence>
<dbReference type="EMBL" id="JBHTBF010000002">
    <property type="protein sequence ID" value="MFC7316348.1"/>
    <property type="molecule type" value="Genomic_DNA"/>
</dbReference>
<evidence type="ECO:0000313" key="3">
    <source>
        <dbReference type="Proteomes" id="UP001596547"/>
    </source>
</evidence>
<organism evidence="2 3">
    <name type="scientific">Halomarina halobia</name>
    <dbReference type="NCBI Taxonomy" id="3033386"/>
    <lineage>
        <taxon>Archaea</taxon>
        <taxon>Methanobacteriati</taxon>
        <taxon>Methanobacteriota</taxon>
        <taxon>Stenosarchaea group</taxon>
        <taxon>Halobacteria</taxon>
        <taxon>Halobacteriales</taxon>
        <taxon>Natronomonadaceae</taxon>
        <taxon>Halomarina</taxon>
    </lineage>
</organism>
<dbReference type="NCBIfam" id="TIGR00277">
    <property type="entry name" value="HDIG"/>
    <property type="match status" value="1"/>
</dbReference>
<dbReference type="SUPFAM" id="SSF109604">
    <property type="entry name" value="HD-domain/PDEase-like"/>
    <property type="match status" value="1"/>
</dbReference>
<feature type="domain" description="HD" evidence="1">
    <location>
        <begin position="62"/>
        <end position="168"/>
    </location>
</feature>
<gene>
    <name evidence="2" type="ORF">ACFQPE_05990</name>
</gene>
<dbReference type="GeneID" id="79313934"/>
<proteinExistence type="predicted"/>
<dbReference type="CDD" id="cd00077">
    <property type="entry name" value="HDc"/>
    <property type="match status" value="1"/>
</dbReference>
<sequence>MSDPDIDRAFPKLAAIRDDDLRSGVREAWTTAIADNEIDDLDAVPWFPPAQRRLDLPDATLVEHVRDVTAAAVALAEALVERGYDPAIDAVLAGALVHDVSKLYEFDGMEETAVGRLLGHPHYGAAVVDRAGLPVEVAHVVLSHTRRTAVEPATLEAEIVRRADEVAASALRLRAVDDLRDA</sequence>
<dbReference type="Gene3D" id="1.10.3210.10">
    <property type="entry name" value="Hypothetical protein af1432"/>
    <property type="match status" value="1"/>
</dbReference>
<dbReference type="Proteomes" id="UP001596547">
    <property type="component" value="Unassembled WGS sequence"/>
</dbReference>
<dbReference type="InterPro" id="IPR006674">
    <property type="entry name" value="HD_domain"/>
</dbReference>
<dbReference type="InterPro" id="IPR006675">
    <property type="entry name" value="HDIG_dom"/>
</dbReference>